<evidence type="ECO:0000313" key="1">
    <source>
        <dbReference type="EMBL" id="PTM95046.1"/>
    </source>
</evidence>
<evidence type="ECO:0000313" key="2">
    <source>
        <dbReference type="Proteomes" id="UP000241247"/>
    </source>
</evidence>
<gene>
    <name evidence="1" type="ORF">C7449_104109</name>
</gene>
<protein>
    <submittedName>
        <fullName evidence="1">Uncharacterized protein</fullName>
    </submittedName>
</protein>
<dbReference type="AlphaFoldDB" id="A0A2T5B7S8"/>
<accession>A0A2T5B7S8</accession>
<name>A0A2T5B7S8_MYCDI</name>
<comment type="caution">
    <text evidence="1">The sequence shown here is derived from an EMBL/GenBank/DDBJ whole genome shotgun (WGS) entry which is preliminary data.</text>
</comment>
<keyword evidence="2" id="KW-1185">Reference proteome</keyword>
<organism evidence="1 2">
    <name type="scientific">Mycoplana dimorpha</name>
    <dbReference type="NCBI Taxonomy" id="28320"/>
    <lineage>
        <taxon>Bacteria</taxon>
        <taxon>Pseudomonadati</taxon>
        <taxon>Pseudomonadota</taxon>
        <taxon>Alphaproteobacteria</taxon>
        <taxon>Hyphomicrobiales</taxon>
        <taxon>Rhizobiaceae</taxon>
        <taxon>Mycoplana</taxon>
    </lineage>
</organism>
<sequence>MVLALLCLVMFFLLTAASMRAVREEVARPVAAAPKRRGFMASGAQE</sequence>
<dbReference type="Proteomes" id="UP000241247">
    <property type="component" value="Unassembled WGS sequence"/>
</dbReference>
<reference evidence="1 2" key="1">
    <citation type="submission" date="2018-04" db="EMBL/GenBank/DDBJ databases">
        <title>Genomic Encyclopedia of Type Strains, Phase IV (KMG-IV): sequencing the most valuable type-strain genomes for metagenomic binning, comparative biology and taxonomic classification.</title>
        <authorList>
            <person name="Goeker M."/>
        </authorList>
    </citation>
    <scope>NUCLEOTIDE SEQUENCE [LARGE SCALE GENOMIC DNA]</scope>
    <source>
        <strain evidence="1 2">DSM 7138</strain>
    </source>
</reference>
<dbReference type="EMBL" id="PZZZ01000004">
    <property type="protein sequence ID" value="PTM95046.1"/>
    <property type="molecule type" value="Genomic_DNA"/>
</dbReference>
<proteinExistence type="predicted"/>